<evidence type="ECO:0000256" key="1">
    <source>
        <dbReference type="RuleBase" id="RU003860"/>
    </source>
</evidence>
<proteinExistence type="inferred from homology"/>
<dbReference type="InterPro" id="IPR002634">
    <property type="entry name" value="BolA"/>
</dbReference>
<sequence>MTTRRDRIAAALNEALRPSALDVVDESALHHGHAGASPAGETHFRVAVTAAVFAGRPRVARHRMVTEALAAEFAGGLHALAIDARAPGE</sequence>
<dbReference type="InterPro" id="IPR036065">
    <property type="entry name" value="BolA-like_sf"/>
</dbReference>
<evidence type="ECO:0000313" key="2">
    <source>
        <dbReference type="EMBL" id="TDP84003.1"/>
    </source>
</evidence>
<dbReference type="Proteomes" id="UP000294547">
    <property type="component" value="Unassembled WGS sequence"/>
</dbReference>
<keyword evidence="3" id="KW-1185">Reference proteome</keyword>
<dbReference type="Pfam" id="PF01722">
    <property type="entry name" value="BolA"/>
    <property type="match status" value="1"/>
</dbReference>
<reference evidence="2 3" key="1">
    <citation type="submission" date="2019-03" db="EMBL/GenBank/DDBJ databases">
        <title>Genomic Encyclopedia of Type Strains, Phase IV (KMG-IV): sequencing the most valuable type-strain genomes for metagenomic binning, comparative biology and taxonomic classification.</title>
        <authorList>
            <person name="Goeker M."/>
        </authorList>
    </citation>
    <scope>NUCLEOTIDE SEQUENCE [LARGE SCALE GENOMIC DNA]</scope>
    <source>
        <strain evidence="2 3">DSM 102969</strain>
    </source>
</reference>
<comment type="similarity">
    <text evidence="1">Belongs to the BolA/IbaG family.</text>
</comment>
<comment type="caution">
    <text evidence="2">The sequence shown here is derived from an EMBL/GenBank/DDBJ whole genome shotgun (WGS) entry which is preliminary data.</text>
</comment>
<dbReference type="PANTHER" id="PTHR46230:SF7">
    <property type="entry name" value="BOLA-LIKE PROTEIN 1"/>
    <property type="match status" value="1"/>
</dbReference>
<dbReference type="Gene3D" id="3.30.300.90">
    <property type="entry name" value="BolA-like"/>
    <property type="match status" value="1"/>
</dbReference>
<dbReference type="EMBL" id="SNXY01000008">
    <property type="protein sequence ID" value="TDP84003.1"/>
    <property type="molecule type" value="Genomic_DNA"/>
</dbReference>
<name>A0A4R6RCW1_9HYPH</name>
<dbReference type="PANTHER" id="PTHR46230">
    <property type="match status" value="1"/>
</dbReference>
<organism evidence="2 3">
    <name type="scientific">Oharaeibacter diazotrophicus</name>
    <dbReference type="NCBI Taxonomy" id="1920512"/>
    <lineage>
        <taxon>Bacteria</taxon>
        <taxon>Pseudomonadati</taxon>
        <taxon>Pseudomonadota</taxon>
        <taxon>Alphaproteobacteria</taxon>
        <taxon>Hyphomicrobiales</taxon>
        <taxon>Pleomorphomonadaceae</taxon>
        <taxon>Oharaeibacter</taxon>
    </lineage>
</organism>
<evidence type="ECO:0000313" key="3">
    <source>
        <dbReference type="Proteomes" id="UP000294547"/>
    </source>
</evidence>
<accession>A0A4R6RCW1</accession>
<dbReference type="SUPFAM" id="SSF82657">
    <property type="entry name" value="BolA-like"/>
    <property type="match status" value="1"/>
</dbReference>
<dbReference type="AlphaFoldDB" id="A0A4R6RCW1"/>
<dbReference type="RefSeq" id="WP_245515759.1">
    <property type="nucleotide sequence ID" value="NZ_BSPM01000002.1"/>
</dbReference>
<gene>
    <name evidence="2" type="ORF">EDD54_2606</name>
</gene>
<dbReference type="PIRSF" id="PIRSF003113">
    <property type="entry name" value="BolA"/>
    <property type="match status" value="1"/>
</dbReference>
<dbReference type="GO" id="GO:0016226">
    <property type="term" value="P:iron-sulfur cluster assembly"/>
    <property type="evidence" value="ECO:0007669"/>
    <property type="project" value="TreeGrafter"/>
</dbReference>
<protein>
    <submittedName>
        <fullName evidence="2">BolA protein family transcriptional regulator</fullName>
    </submittedName>
</protein>